<keyword evidence="5" id="KW-0802">TPR repeat</keyword>
<dbReference type="InterPro" id="IPR006597">
    <property type="entry name" value="Sel1-like"/>
</dbReference>
<dbReference type="PROSITE" id="PS50005">
    <property type="entry name" value="TPR"/>
    <property type="match status" value="2"/>
</dbReference>
<comment type="catalytic activity">
    <reaction evidence="1">
        <text>a beta-lactam + H2O = a substituted beta-amino acid</text>
        <dbReference type="Rhea" id="RHEA:20401"/>
        <dbReference type="ChEBI" id="CHEBI:15377"/>
        <dbReference type="ChEBI" id="CHEBI:35627"/>
        <dbReference type="ChEBI" id="CHEBI:140347"/>
        <dbReference type="EC" id="3.5.2.6"/>
    </reaction>
</comment>
<dbReference type="AlphaFoldDB" id="A0A4Q0XU64"/>
<dbReference type="SMART" id="SM00671">
    <property type="entry name" value="SEL1"/>
    <property type="match status" value="9"/>
</dbReference>
<feature type="chain" id="PRO_5020683165" description="beta-lactamase" evidence="6">
    <location>
        <begin position="20"/>
        <end position="363"/>
    </location>
</feature>
<dbReference type="InterPro" id="IPR050767">
    <property type="entry name" value="Sel1_AlgK"/>
</dbReference>
<evidence type="ECO:0000256" key="3">
    <source>
        <dbReference type="ARBA" id="ARBA00023157"/>
    </source>
</evidence>
<keyword evidence="8" id="KW-1185">Reference proteome</keyword>
<keyword evidence="3" id="KW-1015">Disulfide bond</keyword>
<feature type="repeat" description="TPR" evidence="5">
    <location>
        <begin position="284"/>
        <end position="317"/>
    </location>
</feature>
<keyword evidence="6" id="KW-0732">Signal</keyword>
<evidence type="ECO:0000256" key="4">
    <source>
        <dbReference type="ARBA" id="ARBA00023251"/>
    </source>
</evidence>
<dbReference type="RefSeq" id="WP_129083080.1">
    <property type="nucleotide sequence ID" value="NZ_CP041070.1"/>
</dbReference>
<dbReference type="OrthoDB" id="5348837at2"/>
<dbReference type="InterPro" id="IPR019734">
    <property type="entry name" value="TPR_rpt"/>
</dbReference>
<gene>
    <name evidence="7" type="ORF">CRV06_14820</name>
</gene>
<dbReference type="GO" id="GO:0046677">
    <property type="term" value="P:response to antibiotic"/>
    <property type="evidence" value="ECO:0007669"/>
    <property type="project" value="UniProtKB-KW"/>
</dbReference>
<feature type="signal peptide" evidence="6">
    <location>
        <begin position="1"/>
        <end position="19"/>
    </location>
</feature>
<organism evidence="7 8">
    <name type="scientific">Halarcobacter anaerophilus</name>
    <dbReference type="NCBI Taxonomy" id="877500"/>
    <lineage>
        <taxon>Bacteria</taxon>
        <taxon>Pseudomonadati</taxon>
        <taxon>Campylobacterota</taxon>
        <taxon>Epsilonproteobacteria</taxon>
        <taxon>Campylobacterales</taxon>
        <taxon>Arcobacteraceae</taxon>
        <taxon>Halarcobacter</taxon>
    </lineage>
</organism>
<dbReference type="SMART" id="SM00028">
    <property type="entry name" value="TPR"/>
    <property type="match status" value="5"/>
</dbReference>
<evidence type="ECO:0000313" key="7">
    <source>
        <dbReference type="EMBL" id="RXJ61060.1"/>
    </source>
</evidence>
<dbReference type="PANTHER" id="PTHR11102">
    <property type="entry name" value="SEL-1-LIKE PROTEIN"/>
    <property type="match status" value="1"/>
</dbReference>
<dbReference type="Gene3D" id="1.25.40.10">
    <property type="entry name" value="Tetratricopeptide repeat domain"/>
    <property type="match status" value="2"/>
</dbReference>
<dbReference type="InterPro" id="IPR011990">
    <property type="entry name" value="TPR-like_helical_dom_sf"/>
</dbReference>
<comment type="caution">
    <text evidence="7">The sequence shown here is derived from an EMBL/GenBank/DDBJ whole genome shotgun (WGS) entry which is preliminary data.</text>
</comment>
<dbReference type="EMBL" id="PDKO01000025">
    <property type="protein sequence ID" value="RXJ61060.1"/>
    <property type="molecule type" value="Genomic_DNA"/>
</dbReference>
<feature type="repeat" description="TPR" evidence="5">
    <location>
        <begin position="151"/>
        <end position="184"/>
    </location>
</feature>
<dbReference type="GO" id="GO:0008800">
    <property type="term" value="F:beta-lactamase activity"/>
    <property type="evidence" value="ECO:0007669"/>
    <property type="project" value="UniProtKB-EC"/>
</dbReference>
<proteinExistence type="predicted"/>
<dbReference type="SUPFAM" id="SSF81901">
    <property type="entry name" value="HCP-like"/>
    <property type="match status" value="2"/>
</dbReference>
<evidence type="ECO:0000256" key="6">
    <source>
        <dbReference type="SAM" id="SignalP"/>
    </source>
</evidence>
<dbReference type="Pfam" id="PF13181">
    <property type="entry name" value="TPR_8"/>
    <property type="match status" value="7"/>
</dbReference>
<evidence type="ECO:0000313" key="8">
    <source>
        <dbReference type="Proteomes" id="UP000290191"/>
    </source>
</evidence>
<keyword evidence="4" id="KW-0046">Antibiotic resistance</keyword>
<accession>A0A4Q0XU64</accession>
<dbReference type="Proteomes" id="UP000290191">
    <property type="component" value="Unassembled WGS sequence"/>
</dbReference>
<sequence length="363" mass="42145">MKIIKLITVFVFFSAFLNAQTIKKEDYPISQCNKQTYTQEDLKEYKSLIEIGEIQGYNCVGLYYMRAKDYDKAKEYFNKGKEKGSIESYAQLGSLYSNFLNDKDEAINYYTYAAKKGHGKSAHNLGVIYDKKFVYDKALKWYEKSFKEGDTYSLLAMGTIYLKQNNLEKAIKIFEKVGELGKSDGYYNLGILYRKNKKIKDLEKAKIYFEKCLDLGNAICAGGMGTVYEDLEDYENAIKWYTKGFELGSKESVTRLGLIYVEKLKDYETAIKWYKKGFEELNCVDCLTNLGSLYANNGNYNKALIWYEKSSELGSLKATYNLGLIYQDYIKNKDESIKWYKKAYDMGYLKAIYRLKELGVSYE</sequence>
<evidence type="ECO:0000256" key="1">
    <source>
        <dbReference type="ARBA" id="ARBA00001526"/>
    </source>
</evidence>
<protein>
    <recommendedName>
        <fullName evidence="2">beta-lactamase</fullName>
        <ecNumber evidence="2">3.5.2.6</ecNumber>
    </recommendedName>
</protein>
<evidence type="ECO:0000256" key="5">
    <source>
        <dbReference type="PROSITE-ProRule" id="PRU00339"/>
    </source>
</evidence>
<reference evidence="7 8" key="1">
    <citation type="submission" date="2017-10" db="EMBL/GenBank/DDBJ databases">
        <title>Genomics of the genus Arcobacter.</title>
        <authorList>
            <person name="Perez-Cataluna A."/>
            <person name="Figueras M.J."/>
        </authorList>
    </citation>
    <scope>NUCLEOTIDE SEQUENCE [LARGE SCALE GENOMIC DNA]</scope>
    <source>
        <strain evidence="7 8">DSM 24636</strain>
    </source>
</reference>
<dbReference type="PANTHER" id="PTHR11102:SF160">
    <property type="entry name" value="ERAD-ASSOCIATED E3 UBIQUITIN-PROTEIN LIGASE COMPONENT HRD3"/>
    <property type="match status" value="1"/>
</dbReference>
<evidence type="ECO:0000256" key="2">
    <source>
        <dbReference type="ARBA" id="ARBA00012865"/>
    </source>
</evidence>
<name>A0A4Q0XU64_9BACT</name>
<dbReference type="Pfam" id="PF08238">
    <property type="entry name" value="Sel1"/>
    <property type="match status" value="2"/>
</dbReference>
<dbReference type="EC" id="3.5.2.6" evidence="2"/>